<dbReference type="PANTHER" id="PTHR46289:SF14">
    <property type="entry name" value="DUF4371 DOMAIN-CONTAINING PROTEIN"/>
    <property type="match status" value="1"/>
</dbReference>
<gene>
    <name evidence="1" type="primary">Prkrir</name>
    <name evidence="1" type="ORF">AWC38_SpisGene24400</name>
</gene>
<name>A0A2B4R4N2_STYPI</name>
<accession>A0A2B4R4N2</accession>
<dbReference type="Proteomes" id="UP000225706">
    <property type="component" value="Unassembled WGS sequence"/>
</dbReference>
<evidence type="ECO:0000313" key="2">
    <source>
        <dbReference type="Proteomes" id="UP000225706"/>
    </source>
</evidence>
<dbReference type="AlphaFoldDB" id="A0A2B4R4N2"/>
<organism evidence="1 2">
    <name type="scientific">Stylophora pistillata</name>
    <name type="common">Smooth cauliflower coral</name>
    <dbReference type="NCBI Taxonomy" id="50429"/>
    <lineage>
        <taxon>Eukaryota</taxon>
        <taxon>Metazoa</taxon>
        <taxon>Cnidaria</taxon>
        <taxon>Anthozoa</taxon>
        <taxon>Hexacorallia</taxon>
        <taxon>Scleractinia</taxon>
        <taxon>Astrocoeniina</taxon>
        <taxon>Pocilloporidae</taxon>
        <taxon>Stylophora</taxon>
    </lineage>
</organism>
<reference evidence="2" key="1">
    <citation type="journal article" date="2017" name="bioRxiv">
        <title>Comparative analysis of the genomes of Stylophora pistillata and Acropora digitifera provides evidence for extensive differences between species of corals.</title>
        <authorList>
            <person name="Voolstra C.R."/>
            <person name="Li Y."/>
            <person name="Liew Y.J."/>
            <person name="Baumgarten S."/>
            <person name="Zoccola D."/>
            <person name="Flot J.-F."/>
            <person name="Tambutte S."/>
            <person name="Allemand D."/>
            <person name="Aranda M."/>
        </authorList>
    </citation>
    <scope>NUCLEOTIDE SEQUENCE [LARGE SCALE GENOMIC DNA]</scope>
</reference>
<dbReference type="OrthoDB" id="5958390at2759"/>
<dbReference type="STRING" id="50429.A0A2B4R4N2"/>
<dbReference type="EMBL" id="LSMT01001922">
    <property type="protein sequence ID" value="PFX11763.1"/>
    <property type="molecule type" value="Genomic_DNA"/>
</dbReference>
<keyword evidence="2" id="KW-1185">Reference proteome</keyword>
<comment type="caution">
    <text evidence="1">The sequence shown here is derived from an EMBL/GenBank/DDBJ whole genome shotgun (WGS) entry which is preliminary data.</text>
</comment>
<dbReference type="PANTHER" id="PTHR46289">
    <property type="entry name" value="52 KDA REPRESSOR OF THE INHIBITOR OF THE PROTEIN KINASE-LIKE PROTEIN-RELATED"/>
    <property type="match status" value="1"/>
</dbReference>
<dbReference type="GO" id="GO:0016301">
    <property type="term" value="F:kinase activity"/>
    <property type="evidence" value="ECO:0007669"/>
    <property type="project" value="UniProtKB-KW"/>
</dbReference>
<dbReference type="InterPro" id="IPR052958">
    <property type="entry name" value="IFN-induced_PKR_regulator"/>
</dbReference>
<sequence length="575" mass="64940">MATTRPITTFFQPVKSIEIENETVNGEEAQAEPMEFENVELCDNDAEVLLEGPVSSGVIQGGSRFSSTNQHIVSYFDVGDILSGKVGPRTLQSHEKINYLKTHINPLPSYAASFSKTVVKGKDKHIKKLVFQPSWLEKYTGHRDDSTSTASNKGNFHAILMLLGNSNKNLQEHLLTGGRNATSTSKTLQESVLYFVNLDKTTDESIANAILSSLAENNIEVTFARGQGYDGASPMSSEGCGVQGRIRRIPPMALYTHCNSHVLNLSVAAVWRRQRFLDQLLEKCGSTSRKEKLKGLRKTRWVERHECYETFYEIYEYVCISLEAIVDHESHPHVYSSLSFTWDRETKTKTQGPLANLRTLGFIFTFFNTTNSPGTLKPIAAKLQKKDQDVFQAYSMIDDSIKAVFRVRSNIEKECHEWFEDASRLADKIGATFSVPRITGRQEHRNNAPSVNPQSHYRVNVAIPFIDHLLEEMSSRFREDNRAGAEIFSLASSAEVKHDSLLNLAEKLQFWQQGLPTPSSLLSEVKEWQYFWKQYTPTLQLPVNLIECVKYADEDMYPNIRVLLIIGCTFPVSSA</sequence>
<evidence type="ECO:0000313" key="1">
    <source>
        <dbReference type="EMBL" id="PFX11763.1"/>
    </source>
</evidence>
<proteinExistence type="predicted"/>
<keyword evidence="1" id="KW-0418">Kinase</keyword>
<protein>
    <submittedName>
        <fullName evidence="1">52 kDa repressor of the inhibitor of the protein kinase</fullName>
    </submittedName>
</protein>
<keyword evidence="1" id="KW-0808">Transferase</keyword>